<dbReference type="InterPro" id="IPR045060">
    <property type="entry name" value="Phe-tRNA-ligase_IIc_bsu"/>
</dbReference>
<reference evidence="2" key="1">
    <citation type="journal article" date="2020" name="J Insects Food Feed">
        <title>The yellow mealworm (Tenebrio molitor) genome: a resource for the emerging insects as food and feed industry.</title>
        <authorList>
            <person name="Eriksson T."/>
            <person name="Andere A."/>
            <person name="Kelstrup H."/>
            <person name="Emery V."/>
            <person name="Picard C."/>
        </authorList>
    </citation>
    <scope>NUCLEOTIDE SEQUENCE</scope>
    <source>
        <strain evidence="2">Stoneville</strain>
        <tissue evidence="2">Whole head</tissue>
    </source>
</reference>
<dbReference type="PANTHER" id="PTHR10947">
    <property type="entry name" value="PHENYLALANYL-TRNA SYNTHETASE BETA CHAIN AND LEUCINE-RICH REPEAT-CONTAINING PROTEIN 47"/>
    <property type="match status" value="1"/>
</dbReference>
<dbReference type="EMBL" id="JABDTM020014292">
    <property type="protein sequence ID" value="KAH0819546.1"/>
    <property type="molecule type" value="Genomic_DNA"/>
</dbReference>
<dbReference type="InterPro" id="IPR020825">
    <property type="entry name" value="Phe-tRNA_synthase-like_B3/B4"/>
</dbReference>
<evidence type="ECO:0000313" key="3">
    <source>
        <dbReference type="Proteomes" id="UP000719412"/>
    </source>
</evidence>
<dbReference type="GO" id="GO:0003723">
    <property type="term" value="F:RNA binding"/>
    <property type="evidence" value="ECO:0007669"/>
    <property type="project" value="InterPro"/>
</dbReference>
<dbReference type="InterPro" id="IPR005146">
    <property type="entry name" value="B3/B4_tRNA-bd"/>
</dbReference>
<protein>
    <recommendedName>
        <fullName evidence="1">B3/B4 tRNA-binding domain-containing protein</fullName>
    </recommendedName>
</protein>
<dbReference type="AlphaFoldDB" id="A0A8J6LNQ1"/>
<dbReference type="PANTHER" id="PTHR10947:SF3">
    <property type="entry name" value="LEUCINE-RICH REPEAT-CONTAINING PROTEIN 47"/>
    <property type="match status" value="1"/>
</dbReference>
<dbReference type="Proteomes" id="UP000719412">
    <property type="component" value="Unassembled WGS sequence"/>
</dbReference>
<proteinExistence type="predicted"/>
<sequence length="222" mass="24911">MRATLNTEFLVACLVSNVTFTEETFKKFIQIQNKLHETVCSKRNLATIATHDFNKLPPGNLEYTTLPPTELQIKPLNRTKVMTGAELFSRLQTEANNLRKEKKRNAYSGIHRYLYLIEGHPKYPCLLNSEGVVISFPPITNSEVSKIDVGTKTILVEVTSSESLHSCKVAMEALLKELVLLVTQDLEVTQVRTTDPQGTLKVVYPSKTDLKFEGGVIKTVMV</sequence>
<organism evidence="2 3">
    <name type="scientific">Tenebrio molitor</name>
    <name type="common">Yellow mealworm beetle</name>
    <dbReference type="NCBI Taxonomy" id="7067"/>
    <lineage>
        <taxon>Eukaryota</taxon>
        <taxon>Metazoa</taxon>
        <taxon>Ecdysozoa</taxon>
        <taxon>Arthropoda</taxon>
        <taxon>Hexapoda</taxon>
        <taxon>Insecta</taxon>
        <taxon>Pterygota</taxon>
        <taxon>Neoptera</taxon>
        <taxon>Endopterygota</taxon>
        <taxon>Coleoptera</taxon>
        <taxon>Polyphaga</taxon>
        <taxon>Cucujiformia</taxon>
        <taxon>Tenebrionidae</taxon>
        <taxon>Tenebrio</taxon>
    </lineage>
</organism>
<reference evidence="2" key="2">
    <citation type="submission" date="2021-08" db="EMBL/GenBank/DDBJ databases">
        <authorList>
            <person name="Eriksson T."/>
        </authorList>
    </citation>
    <scope>NUCLEOTIDE SEQUENCE</scope>
    <source>
        <strain evidence="2">Stoneville</strain>
        <tissue evidence="2">Whole head</tissue>
    </source>
</reference>
<gene>
    <name evidence="2" type="ORF">GEV33_003245</name>
</gene>
<keyword evidence="3" id="KW-1185">Reference proteome</keyword>
<dbReference type="Gene3D" id="3.50.40.10">
    <property type="entry name" value="Phenylalanyl-trna Synthetase, Chain B, domain 3"/>
    <property type="match status" value="1"/>
</dbReference>
<evidence type="ECO:0000313" key="2">
    <source>
        <dbReference type="EMBL" id="KAH0819546.1"/>
    </source>
</evidence>
<dbReference type="GO" id="GO:0004826">
    <property type="term" value="F:phenylalanine-tRNA ligase activity"/>
    <property type="evidence" value="ECO:0007669"/>
    <property type="project" value="InterPro"/>
</dbReference>
<dbReference type="GO" id="GO:0006432">
    <property type="term" value="P:phenylalanyl-tRNA aminoacylation"/>
    <property type="evidence" value="ECO:0007669"/>
    <property type="project" value="InterPro"/>
</dbReference>
<accession>A0A8J6LNQ1</accession>
<comment type="caution">
    <text evidence="2">The sequence shown here is derived from an EMBL/GenBank/DDBJ whole genome shotgun (WGS) entry which is preliminary data.</text>
</comment>
<evidence type="ECO:0000259" key="1">
    <source>
        <dbReference type="SMART" id="SM00873"/>
    </source>
</evidence>
<name>A0A8J6LNQ1_TENMO</name>
<dbReference type="SMART" id="SM00873">
    <property type="entry name" value="B3_4"/>
    <property type="match status" value="1"/>
</dbReference>
<feature type="domain" description="B3/B4 tRNA-binding" evidence="1">
    <location>
        <begin position="12"/>
        <end position="183"/>
    </location>
</feature>